<feature type="signal peptide" evidence="1">
    <location>
        <begin position="1"/>
        <end position="21"/>
    </location>
</feature>
<organism evidence="2 3">
    <name type="scientific">Reichenbachiella carrageenanivorans</name>
    <dbReference type="NCBI Taxonomy" id="2979869"/>
    <lineage>
        <taxon>Bacteria</taxon>
        <taxon>Pseudomonadati</taxon>
        <taxon>Bacteroidota</taxon>
        <taxon>Cytophagia</taxon>
        <taxon>Cytophagales</taxon>
        <taxon>Reichenbachiellaceae</taxon>
        <taxon>Reichenbachiella</taxon>
    </lineage>
</organism>
<evidence type="ECO:0000313" key="3">
    <source>
        <dbReference type="Proteomes" id="UP001062165"/>
    </source>
</evidence>
<feature type="chain" id="PRO_5046919269" evidence="1">
    <location>
        <begin position="22"/>
        <end position="162"/>
    </location>
</feature>
<keyword evidence="1" id="KW-0732">Signal</keyword>
<name>A0ABY6D217_9BACT</name>
<dbReference type="RefSeq" id="WP_263051911.1">
    <property type="nucleotide sequence ID" value="NZ_CP106735.1"/>
</dbReference>
<sequence length="162" mass="17799">MKKLILTLCIAAYLGSFTCLAQTDDAIEKVKTGLFKNQAAYKKCGITMSSAQFMTLMKDDPNMSEFVKPLALNSMGDALLTAASSVLIFWPIGEYIAGNDDPNWTLAYIGAGCALLSIPFKKGFEKNADKAMNYYNNGYKKVAVNFNFNINTNGLGLAMRFR</sequence>
<protein>
    <submittedName>
        <fullName evidence="2">Uncharacterized protein</fullName>
    </submittedName>
</protein>
<proteinExistence type="predicted"/>
<dbReference type="EMBL" id="CP106735">
    <property type="protein sequence ID" value="UXX80181.1"/>
    <property type="molecule type" value="Genomic_DNA"/>
</dbReference>
<gene>
    <name evidence="2" type="ORF">N7E81_03580</name>
</gene>
<evidence type="ECO:0000313" key="2">
    <source>
        <dbReference type="EMBL" id="UXX80181.1"/>
    </source>
</evidence>
<reference evidence="2" key="1">
    <citation type="submission" date="2022-10" db="EMBL/GenBank/DDBJ databases">
        <title>Comparative genomics and taxonomic characterization of three novel marine species of genus Reichenbachiella exhibiting antioxidant and polysaccharide degradation activities.</title>
        <authorList>
            <person name="Muhammad N."/>
            <person name="Lee Y.-J."/>
            <person name="Ko J."/>
            <person name="Kim S.-G."/>
        </authorList>
    </citation>
    <scope>NUCLEOTIDE SEQUENCE</scope>
    <source>
        <strain evidence="2">Wsw4-B4</strain>
    </source>
</reference>
<accession>A0ABY6D217</accession>
<keyword evidence="3" id="KW-1185">Reference proteome</keyword>
<evidence type="ECO:0000256" key="1">
    <source>
        <dbReference type="SAM" id="SignalP"/>
    </source>
</evidence>
<dbReference type="Proteomes" id="UP001062165">
    <property type="component" value="Chromosome"/>
</dbReference>